<feature type="region of interest" description="Disordered" evidence="14">
    <location>
        <begin position="450"/>
        <end position="470"/>
    </location>
</feature>
<evidence type="ECO:0000256" key="6">
    <source>
        <dbReference type="ARBA" id="ARBA00022676"/>
    </source>
</evidence>
<dbReference type="Pfam" id="PF05007">
    <property type="entry name" value="Mannosyl_trans"/>
    <property type="match status" value="1"/>
</dbReference>
<name>A0A9P6VVB0_RHOMI</name>
<evidence type="ECO:0000256" key="8">
    <source>
        <dbReference type="ARBA" id="ARBA00022692"/>
    </source>
</evidence>
<keyword evidence="16" id="KW-1185">Reference proteome</keyword>
<keyword evidence="7 13" id="KW-0808">Transferase</keyword>
<dbReference type="EMBL" id="PUHQ01000134">
    <property type="protein sequence ID" value="KAG0654939.1"/>
    <property type="molecule type" value="Genomic_DNA"/>
</dbReference>
<feature type="transmembrane region" description="Helical" evidence="13">
    <location>
        <begin position="390"/>
        <end position="409"/>
    </location>
</feature>
<feature type="transmembrane region" description="Helical" evidence="13">
    <location>
        <begin position="326"/>
        <end position="345"/>
    </location>
</feature>
<keyword evidence="10 13" id="KW-1133">Transmembrane helix</keyword>
<dbReference type="GO" id="GO:0006506">
    <property type="term" value="P:GPI anchor biosynthetic process"/>
    <property type="evidence" value="ECO:0007669"/>
    <property type="project" value="UniProtKB-KW"/>
</dbReference>
<dbReference type="PANTHER" id="PTHR12886">
    <property type="entry name" value="PIG-M MANNOSYLTRANSFERASE"/>
    <property type="match status" value="1"/>
</dbReference>
<comment type="function">
    <text evidence="12 13">Mannosyltransferase involved in glycosylphosphatidylinositol-anchor biosynthesis. Transfers the first alpha-1,4-mannose to GlcN-acyl-PI during GPI precursor assembly. Required for cell wall integrity.</text>
</comment>
<proteinExistence type="inferred from homology"/>
<evidence type="ECO:0000256" key="1">
    <source>
        <dbReference type="ARBA" id="ARBA00004477"/>
    </source>
</evidence>
<feature type="transmembrane region" description="Helical" evidence="13">
    <location>
        <begin position="421"/>
        <end position="440"/>
    </location>
</feature>
<evidence type="ECO:0000256" key="9">
    <source>
        <dbReference type="ARBA" id="ARBA00022824"/>
    </source>
</evidence>
<dbReference type="GO" id="GO:0051751">
    <property type="term" value="F:alpha-1,4-mannosyltransferase activity"/>
    <property type="evidence" value="ECO:0007669"/>
    <property type="project" value="InterPro"/>
</dbReference>
<keyword evidence="9 13" id="KW-0256">Endoplasmic reticulum</keyword>
<comment type="caution">
    <text evidence="15">The sequence shown here is derived from an EMBL/GenBank/DDBJ whole genome shotgun (WGS) entry which is preliminary data.</text>
</comment>
<evidence type="ECO:0000256" key="5">
    <source>
        <dbReference type="ARBA" id="ARBA00022502"/>
    </source>
</evidence>
<feature type="transmembrane region" description="Helical" evidence="13">
    <location>
        <begin position="188"/>
        <end position="213"/>
    </location>
</feature>
<dbReference type="InterPro" id="IPR007704">
    <property type="entry name" value="PIG-M"/>
</dbReference>
<accession>A0A9P6VVB0</accession>
<dbReference type="OrthoDB" id="1741594at2759"/>
<feature type="transmembrane region" description="Helical" evidence="13">
    <location>
        <begin position="351"/>
        <end position="378"/>
    </location>
</feature>
<keyword evidence="8 13" id="KW-0812">Transmembrane</keyword>
<organism evidence="15 16">
    <name type="scientific">Rhodotorula mucilaginosa</name>
    <name type="common">Yeast</name>
    <name type="synonym">Rhodotorula rubra</name>
    <dbReference type="NCBI Taxonomy" id="5537"/>
    <lineage>
        <taxon>Eukaryota</taxon>
        <taxon>Fungi</taxon>
        <taxon>Dikarya</taxon>
        <taxon>Basidiomycota</taxon>
        <taxon>Pucciniomycotina</taxon>
        <taxon>Microbotryomycetes</taxon>
        <taxon>Sporidiobolales</taxon>
        <taxon>Sporidiobolaceae</taxon>
        <taxon>Rhodotorula</taxon>
    </lineage>
</organism>
<evidence type="ECO:0000256" key="13">
    <source>
        <dbReference type="RuleBase" id="RU365064"/>
    </source>
</evidence>
<keyword evidence="11 13" id="KW-0472">Membrane</keyword>
<dbReference type="PANTHER" id="PTHR12886:SF0">
    <property type="entry name" value="GPI MANNOSYLTRANSFERASE 1"/>
    <property type="match status" value="1"/>
</dbReference>
<reference evidence="15 16" key="1">
    <citation type="submission" date="2020-11" db="EMBL/GenBank/DDBJ databases">
        <title>Kefir isolates.</title>
        <authorList>
            <person name="Marcisauskas S."/>
            <person name="Kim Y."/>
            <person name="Blasche S."/>
        </authorList>
    </citation>
    <scope>NUCLEOTIDE SEQUENCE [LARGE SCALE GENOMIC DNA]</scope>
    <source>
        <strain evidence="15 16">KR</strain>
    </source>
</reference>
<keyword evidence="5 13" id="KW-0337">GPI-anchor biosynthesis</keyword>
<dbReference type="GO" id="GO:0005789">
    <property type="term" value="C:endoplasmic reticulum membrane"/>
    <property type="evidence" value="ECO:0007669"/>
    <property type="project" value="UniProtKB-SubCell"/>
</dbReference>
<evidence type="ECO:0000256" key="2">
    <source>
        <dbReference type="ARBA" id="ARBA00004687"/>
    </source>
</evidence>
<dbReference type="EC" id="2.4.1.-" evidence="13"/>
<feature type="transmembrane region" description="Helical" evidence="13">
    <location>
        <begin position="159"/>
        <end position="176"/>
    </location>
</feature>
<feature type="transmembrane region" description="Helical" evidence="13">
    <location>
        <begin position="36"/>
        <end position="53"/>
    </location>
</feature>
<dbReference type="GO" id="GO:0004376">
    <property type="term" value="F:GPI mannosyltransferase activity"/>
    <property type="evidence" value="ECO:0007669"/>
    <property type="project" value="InterPro"/>
</dbReference>
<evidence type="ECO:0000313" key="16">
    <source>
        <dbReference type="Proteomes" id="UP000777482"/>
    </source>
</evidence>
<evidence type="ECO:0000313" key="15">
    <source>
        <dbReference type="EMBL" id="KAG0654939.1"/>
    </source>
</evidence>
<evidence type="ECO:0000256" key="4">
    <source>
        <dbReference type="ARBA" id="ARBA00013797"/>
    </source>
</evidence>
<evidence type="ECO:0000256" key="14">
    <source>
        <dbReference type="SAM" id="MobiDB-lite"/>
    </source>
</evidence>
<feature type="transmembrane region" description="Helical" evidence="13">
    <location>
        <begin position="220"/>
        <end position="237"/>
    </location>
</feature>
<feature type="transmembrane region" description="Helical" evidence="13">
    <location>
        <begin position="249"/>
        <end position="271"/>
    </location>
</feature>
<evidence type="ECO:0000256" key="10">
    <source>
        <dbReference type="ARBA" id="ARBA00022989"/>
    </source>
</evidence>
<comment type="similarity">
    <text evidence="3 13">Belongs to the PIGM family.</text>
</comment>
<comment type="subcellular location">
    <subcellularLocation>
        <location evidence="1 13">Endoplasmic reticulum membrane</location>
        <topology evidence="1 13">Multi-pass membrane protein</topology>
    </subcellularLocation>
</comment>
<dbReference type="Proteomes" id="UP000777482">
    <property type="component" value="Unassembled WGS sequence"/>
</dbReference>
<comment type="pathway">
    <text evidence="2 13">Glycolipid biosynthesis; glycosylphosphatidylinositol-anchor biosynthesis.</text>
</comment>
<keyword evidence="6 13" id="KW-0328">Glycosyltransferase</keyword>
<evidence type="ECO:0000256" key="3">
    <source>
        <dbReference type="ARBA" id="ARBA00011071"/>
    </source>
</evidence>
<evidence type="ECO:0000256" key="12">
    <source>
        <dbReference type="ARBA" id="ARBA00025399"/>
    </source>
</evidence>
<evidence type="ECO:0000256" key="7">
    <source>
        <dbReference type="ARBA" id="ARBA00022679"/>
    </source>
</evidence>
<protein>
    <recommendedName>
        <fullName evidence="4 13">GPI mannosyltransferase 1</fullName>
        <ecNumber evidence="13">2.4.1.-</ecNumber>
    </recommendedName>
    <alternativeName>
        <fullName evidence="13">GPI mannosyltransferase I</fullName>
    </alternativeName>
</protein>
<evidence type="ECO:0000256" key="11">
    <source>
        <dbReference type="ARBA" id="ARBA00023136"/>
    </source>
</evidence>
<feature type="transmembrane region" description="Helical" evidence="13">
    <location>
        <begin position="126"/>
        <end position="147"/>
    </location>
</feature>
<dbReference type="AlphaFoldDB" id="A0A9P6VVB0"/>
<sequence length="470" mass="51649">MVGRRVQAAWLPDHLSEGRVSREQISQLDTMRFRHAVGLAAVLRVALLAWGTYQDAHSPVPYTDVDYYVFSDAAACILDPARPLCSPAKGPWGPLAGLGDPYARATYRYTSLIALLLVPNEWVHPAFGKGLFALADLVVGCLLYRLLVRRRTDASSSSSSYAANAVAAIWLLNPIIANISTRGSSESIVGAVVVSTLALAVQGNWDAAAVLFGLAVHVKIFPFMYGSSLIAAIVGAPSAKPSRAVIGRLLRFGAISFASFMTLNTICYLIFGRPFVQETFLYHLSRVDHRHNFSPYFYPYYLAHSPAAAFELPSSASWFRSLARHALAAFLPQLVLSIGLGFRYGAEDLPYAWLVQTFAFVTFNKVCTSQYFLWYLWLLPAALPRISMSWRRAVVVGTLWIAGQAVWLSQAFRLEMLGESVFLQVWSASILFLVIQAFVLGELLRAYTPPPPPPPPAGTAVAREKGRKAE</sequence>
<gene>
    <name evidence="15" type="primary">GPI14</name>
    <name evidence="15" type="ORF">C6P46_001334</name>
</gene>
<dbReference type="GO" id="GO:1990529">
    <property type="term" value="C:glycosylphosphatidylinositol-mannosyltransferase I complex"/>
    <property type="evidence" value="ECO:0007669"/>
    <property type="project" value="TreeGrafter"/>
</dbReference>